<dbReference type="EMBL" id="QVTE01000017">
    <property type="protein sequence ID" value="RFU70104.1"/>
    <property type="molecule type" value="Genomic_DNA"/>
</dbReference>
<gene>
    <name evidence="2" type="ORF">D0469_07945</name>
</gene>
<dbReference type="PROSITE" id="PS50883">
    <property type="entry name" value="EAL"/>
    <property type="match status" value="1"/>
</dbReference>
<dbReference type="OrthoDB" id="581425at2"/>
<dbReference type="GO" id="GO:0071111">
    <property type="term" value="F:cyclic-guanylate-specific phosphodiesterase activity"/>
    <property type="evidence" value="ECO:0007669"/>
    <property type="project" value="InterPro"/>
</dbReference>
<accession>A0A372LPQ8</accession>
<evidence type="ECO:0000313" key="2">
    <source>
        <dbReference type="EMBL" id="RFU70104.1"/>
    </source>
</evidence>
<dbReference type="SMART" id="SM00052">
    <property type="entry name" value="EAL"/>
    <property type="match status" value="1"/>
</dbReference>
<evidence type="ECO:0000313" key="3">
    <source>
        <dbReference type="Proteomes" id="UP000264541"/>
    </source>
</evidence>
<dbReference type="RefSeq" id="WP_117326133.1">
    <property type="nucleotide sequence ID" value="NZ_QVTE01000017.1"/>
</dbReference>
<dbReference type="CDD" id="cd01948">
    <property type="entry name" value="EAL"/>
    <property type="match status" value="1"/>
</dbReference>
<dbReference type="InterPro" id="IPR035919">
    <property type="entry name" value="EAL_sf"/>
</dbReference>
<dbReference type="Pfam" id="PF00563">
    <property type="entry name" value="EAL"/>
    <property type="match status" value="1"/>
</dbReference>
<dbReference type="SUPFAM" id="SSF141868">
    <property type="entry name" value="EAL domain-like"/>
    <property type="match status" value="1"/>
</dbReference>
<dbReference type="InterPro" id="IPR001633">
    <property type="entry name" value="EAL_dom"/>
</dbReference>
<proteinExistence type="predicted"/>
<keyword evidence="3" id="KW-1185">Reference proteome</keyword>
<dbReference type="PANTHER" id="PTHR33121">
    <property type="entry name" value="CYCLIC DI-GMP PHOSPHODIESTERASE PDEF"/>
    <property type="match status" value="1"/>
</dbReference>
<feature type="domain" description="EAL" evidence="1">
    <location>
        <begin position="189"/>
        <end position="439"/>
    </location>
</feature>
<dbReference type="Proteomes" id="UP000264541">
    <property type="component" value="Unassembled WGS sequence"/>
</dbReference>
<dbReference type="AlphaFoldDB" id="A0A372LPQ8"/>
<dbReference type="Gene3D" id="3.20.20.450">
    <property type="entry name" value="EAL domain"/>
    <property type="match status" value="1"/>
</dbReference>
<dbReference type="PANTHER" id="PTHR33121:SF76">
    <property type="entry name" value="SIGNALING PROTEIN"/>
    <property type="match status" value="1"/>
</dbReference>
<protein>
    <submittedName>
        <fullName evidence="2">EAL domain-containing protein</fullName>
    </submittedName>
</protein>
<reference evidence="2 3" key="1">
    <citation type="submission" date="2018-08" db="EMBL/GenBank/DDBJ databases">
        <title>Bacillus chawlae sp. nov., Bacillus glennii sp. nov., and Bacillus saganii sp. nov. Isolated from the Vehicle Assembly Building at Kennedy Space Center where the Viking Spacecraft were Assembled.</title>
        <authorList>
            <person name="Seuylemezian A."/>
            <person name="Vaishampayan P."/>
        </authorList>
    </citation>
    <scope>NUCLEOTIDE SEQUENCE [LARGE SCALE GENOMIC DNA]</scope>
    <source>
        <strain evidence="2 3">V47-23a</strain>
    </source>
</reference>
<name>A0A372LPQ8_9BACI</name>
<dbReference type="InterPro" id="IPR050706">
    <property type="entry name" value="Cyclic-di-GMP_PDE-like"/>
</dbReference>
<organism evidence="2 3">
    <name type="scientific">Peribacillus saganii</name>
    <dbReference type="NCBI Taxonomy" id="2303992"/>
    <lineage>
        <taxon>Bacteria</taxon>
        <taxon>Bacillati</taxon>
        <taxon>Bacillota</taxon>
        <taxon>Bacilli</taxon>
        <taxon>Bacillales</taxon>
        <taxon>Bacillaceae</taxon>
        <taxon>Peribacillus</taxon>
    </lineage>
</organism>
<evidence type="ECO:0000259" key="1">
    <source>
        <dbReference type="PROSITE" id="PS50883"/>
    </source>
</evidence>
<comment type="caution">
    <text evidence="2">The sequence shown here is derived from an EMBL/GenBank/DDBJ whole genome shotgun (WGS) entry which is preliminary data.</text>
</comment>
<sequence>MAHNNNNNKHGFLDKWLRFFYPDSKIRFYPPQFIIRNPMVTIVNKALNEGYEVAVIAYNLNNLRELAENLGKNSYNKYIINLKSVFMEVIKRIVPKEDILIIHDYYSDGLTLLLKVNPKKQFPADLDGLTSKVAEDTAKHMKALFSGAALDVRPGYMFIEKKHYSIEDALNKAHHQAVAMAEKRVHSGFNQMLYSMNKIVSGKSIRLLAQPIFDVATREIKAYEVLTRGPAGTELENPLSLFSVARQTNMLYDLEIIVLHKTLEQISLNGSAQNVFINLTPITVGSKRFLDDLKIILDLYKDVSPSQIVIELTERDSFEDIEYLQMNIKKLRKMGFRIAIDDTGAGYASLHTISEIMPDIIKIDRSVIQNIDSNSVKESMLKGLLLIANEAGASVVAEGIESEKEAMVLSRNKVDFAQGYYYAKPAKIEKIRNSWHMERTS</sequence>